<name>A0A4Y2CGX4_ARAVE</name>
<comment type="caution">
    <text evidence="2">The sequence shown here is derived from an EMBL/GenBank/DDBJ whole genome shotgun (WGS) entry which is preliminary data.</text>
</comment>
<organism evidence="2 3">
    <name type="scientific">Araneus ventricosus</name>
    <name type="common">Orbweaver spider</name>
    <name type="synonym">Epeira ventricosa</name>
    <dbReference type="NCBI Taxonomy" id="182803"/>
    <lineage>
        <taxon>Eukaryota</taxon>
        <taxon>Metazoa</taxon>
        <taxon>Ecdysozoa</taxon>
        <taxon>Arthropoda</taxon>
        <taxon>Chelicerata</taxon>
        <taxon>Arachnida</taxon>
        <taxon>Araneae</taxon>
        <taxon>Araneomorphae</taxon>
        <taxon>Entelegynae</taxon>
        <taxon>Araneoidea</taxon>
        <taxon>Araneidae</taxon>
        <taxon>Araneus</taxon>
    </lineage>
</organism>
<evidence type="ECO:0000313" key="3">
    <source>
        <dbReference type="Proteomes" id="UP000499080"/>
    </source>
</evidence>
<feature type="region of interest" description="Disordered" evidence="1">
    <location>
        <begin position="113"/>
        <end position="139"/>
    </location>
</feature>
<dbReference type="EMBL" id="BGPR01000181">
    <property type="protein sequence ID" value="GBM02585.1"/>
    <property type="molecule type" value="Genomic_DNA"/>
</dbReference>
<accession>A0A4Y2CGX4</accession>
<evidence type="ECO:0000256" key="1">
    <source>
        <dbReference type="SAM" id="MobiDB-lite"/>
    </source>
</evidence>
<dbReference type="Proteomes" id="UP000499080">
    <property type="component" value="Unassembled WGS sequence"/>
</dbReference>
<gene>
    <name evidence="2" type="ORF">AVEN_178512_1</name>
</gene>
<proteinExistence type="predicted"/>
<feature type="compositionally biased region" description="Polar residues" evidence="1">
    <location>
        <begin position="113"/>
        <end position="131"/>
    </location>
</feature>
<sequence length="269" mass="30819">MLKDRLKNSIMLFFKRFVQGRRESGMGIKENTNELRYSDSNPEEAYANILKDFRIANLVLTVESYSSSKGLYRVAAKESASYVLNLVTIDIEPASHPELPLNWGQSFNGSRCSISEGQSRQNQMPCSTPSGEYSKDRGNKARKKYSYDCDKKTLPRARPWINPTCRKFSTIFMRYFMLCGIQNSAATLWRYREISCVIREQNEVQKLMVCRQPAIKMGVAYSKLALSSISVQSLIVHRELGTILHAVATDYEWSSCYPRRVIDNLQLCC</sequence>
<evidence type="ECO:0000313" key="2">
    <source>
        <dbReference type="EMBL" id="GBM02585.1"/>
    </source>
</evidence>
<keyword evidence="3" id="KW-1185">Reference proteome</keyword>
<protein>
    <submittedName>
        <fullName evidence="2">Uncharacterized protein</fullName>
    </submittedName>
</protein>
<dbReference type="AlphaFoldDB" id="A0A4Y2CGX4"/>
<reference evidence="2 3" key="1">
    <citation type="journal article" date="2019" name="Sci. Rep.">
        <title>Orb-weaving spider Araneus ventricosus genome elucidates the spidroin gene catalogue.</title>
        <authorList>
            <person name="Kono N."/>
            <person name="Nakamura H."/>
            <person name="Ohtoshi R."/>
            <person name="Moran D.A.P."/>
            <person name="Shinohara A."/>
            <person name="Yoshida Y."/>
            <person name="Fujiwara M."/>
            <person name="Mori M."/>
            <person name="Tomita M."/>
            <person name="Arakawa K."/>
        </authorList>
    </citation>
    <scope>NUCLEOTIDE SEQUENCE [LARGE SCALE GENOMIC DNA]</scope>
</reference>